<comment type="caution">
    <text evidence="1">The sequence shown here is derived from an EMBL/GenBank/DDBJ whole genome shotgun (WGS) entry which is preliminary data.</text>
</comment>
<dbReference type="Proteomes" id="UP001217083">
    <property type="component" value="Unassembled WGS sequence"/>
</dbReference>
<evidence type="ECO:0000313" key="2">
    <source>
        <dbReference type="Proteomes" id="UP001217083"/>
    </source>
</evidence>
<reference evidence="1 2" key="1">
    <citation type="submission" date="2023-03" db="EMBL/GenBank/DDBJ databases">
        <title>Muricauda XX sp. nov. and Muricauda XXX sp. nov., two novel species isolated from Okinawa Trough.</title>
        <authorList>
            <person name="Cao W."/>
            <person name="Deng X."/>
        </authorList>
    </citation>
    <scope>NUCLEOTIDE SEQUENCE [LARGE SCALE GENOMIC DNA]</scope>
    <source>
        <strain evidence="1 2">81s02</strain>
    </source>
</reference>
<proteinExistence type="predicted"/>
<dbReference type="EMBL" id="JARFVA010000002">
    <property type="protein sequence ID" value="MDF0706982.1"/>
    <property type="molecule type" value="Genomic_DNA"/>
</dbReference>
<dbReference type="RefSeq" id="WP_275649019.1">
    <property type="nucleotide sequence ID" value="NZ_JARFVA010000002.1"/>
</dbReference>
<accession>A0ABT5XM70</accession>
<name>A0ABT5XM70_9FLAO</name>
<gene>
    <name evidence="1" type="ORF">PY091_07130</name>
</gene>
<keyword evidence="2" id="KW-1185">Reference proteome</keyword>
<sequence>MNNSNELNSNKSDLIASIAKSAVGAVPFAGSLLSELVSSVIPNQRIDRLTKYVKILEQKLSQIPAQDIEELKSKEEFIDLVEESFVQASRSISDERRGYIASILANGITNDSIDLEDSKFLLKLLQELNDVEIIWLRFFQVPTIGGDEEFRKKHENVLSAIRAYVGSDKETLQKVAVQSNYKKHLERLGLIKNHIRLDNETNMPKFDKISGQPEISYSDTTQLGTMLLEQIGMKEEKL</sequence>
<protein>
    <recommendedName>
        <fullName evidence="3">DUF4393 domain-containing protein</fullName>
    </recommendedName>
</protein>
<evidence type="ECO:0008006" key="3">
    <source>
        <dbReference type="Google" id="ProtNLM"/>
    </source>
</evidence>
<organism evidence="1 2">
    <name type="scientific">Flagellimonas okinawensis</name>
    <dbReference type="NCBI Taxonomy" id="3031324"/>
    <lineage>
        <taxon>Bacteria</taxon>
        <taxon>Pseudomonadati</taxon>
        <taxon>Bacteroidota</taxon>
        <taxon>Flavobacteriia</taxon>
        <taxon>Flavobacteriales</taxon>
        <taxon>Flavobacteriaceae</taxon>
        <taxon>Flagellimonas</taxon>
    </lineage>
</organism>
<evidence type="ECO:0000313" key="1">
    <source>
        <dbReference type="EMBL" id="MDF0706982.1"/>
    </source>
</evidence>